<protein>
    <recommendedName>
        <fullName evidence="4">Coiled-coil domain-containing protein 189</fullName>
    </recommendedName>
</protein>
<comment type="caution">
    <text evidence="2">The sequence shown here is derived from an EMBL/GenBank/DDBJ whole genome shotgun (WGS) entry which is preliminary data.</text>
</comment>
<name>A0AAE0QRM4_9TELE</name>
<dbReference type="EMBL" id="JAUCMX010000012">
    <property type="protein sequence ID" value="KAK3529523.1"/>
    <property type="molecule type" value="Genomic_DNA"/>
</dbReference>
<feature type="region of interest" description="Disordered" evidence="1">
    <location>
        <begin position="185"/>
        <end position="206"/>
    </location>
</feature>
<dbReference type="PANTHER" id="PTHR28457:SF1">
    <property type="entry name" value="CILIA- AND FLAGELLA-ASSOCIATED PROTEIN 119"/>
    <property type="match status" value="1"/>
</dbReference>
<dbReference type="InterPro" id="IPR032727">
    <property type="entry name" value="CLAMP"/>
</dbReference>
<evidence type="ECO:0000256" key="1">
    <source>
        <dbReference type="SAM" id="MobiDB-lite"/>
    </source>
</evidence>
<dbReference type="PANTHER" id="PTHR28457">
    <property type="entry name" value="COILED-COIL DOMAIN-CONTAINING PROTEIN 189"/>
    <property type="match status" value="1"/>
</dbReference>
<dbReference type="Pfam" id="PF14769">
    <property type="entry name" value="CLAMP"/>
    <property type="match status" value="1"/>
</dbReference>
<evidence type="ECO:0008006" key="4">
    <source>
        <dbReference type="Google" id="ProtNLM"/>
    </source>
</evidence>
<gene>
    <name evidence="2" type="ORF">QTP70_031956</name>
</gene>
<dbReference type="AlphaFoldDB" id="A0AAE0QRM4"/>
<evidence type="ECO:0000313" key="2">
    <source>
        <dbReference type="EMBL" id="KAK3529523.1"/>
    </source>
</evidence>
<keyword evidence="3" id="KW-1185">Reference proteome</keyword>
<dbReference type="Proteomes" id="UP001274896">
    <property type="component" value="Unassembled WGS sequence"/>
</dbReference>
<proteinExistence type="predicted"/>
<evidence type="ECO:0000313" key="3">
    <source>
        <dbReference type="Proteomes" id="UP001274896"/>
    </source>
</evidence>
<accession>A0AAE0QRM4</accession>
<sequence>MNIGSLESCPPKARILLWKDLSYSDADEITKTESIPEISRILCQALHLNDAPDPQRGILLDLYTNIVLFCRQQSFSKEQTSVTVSIVKNIHHLNTETPLNNMDQSFTYCTELLLCHSVRVCTLNISIRPPFSIDLFNSEQLTEIMKYLINTYMRHYLLYKYVFTPQMYLDLSLSYIGMPEELTTEQLETSETVNETENKADGASEQEMASTEILLETEASRQDLSQKGELRTIVQKEVKEEVMRLTAHLEKRLQESTVQLNTALTALETRLQPKK</sequence>
<reference evidence="2" key="1">
    <citation type="submission" date="2023-06" db="EMBL/GenBank/DDBJ databases">
        <title>Male Hemibagrus guttatus genome.</title>
        <authorList>
            <person name="Bian C."/>
        </authorList>
    </citation>
    <scope>NUCLEOTIDE SEQUENCE</scope>
    <source>
        <strain evidence="2">Male_cb2023</strain>
        <tissue evidence="2">Muscle</tissue>
    </source>
</reference>
<organism evidence="2 3">
    <name type="scientific">Hemibagrus guttatus</name>
    <dbReference type="NCBI Taxonomy" id="175788"/>
    <lineage>
        <taxon>Eukaryota</taxon>
        <taxon>Metazoa</taxon>
        <taxon>Chordata</taxon>
        <taxon>Craniata</taxon>
        <taxon>Vertebrata</taxon>
        <taxon>Euteleostomi</taxon>
        <taxon>Actinopterygii</taxon>
        <taxon>Neopterygii</taxon>
        <taxon>Teleostei</taxon>
        <taxon>Ostariophysi</taxon>
        <taxon>Siluriformes</taxon>
        <taxon>Bagridae</taxon>
        <taxon>Hemibagrus</taxon>
    </lineage>
</organism>